<reference evidence="2" key="1">
    <citation type="submission" date="2017-02" db="EMBL/GenBank/DDBJ databases">
        <authorList>
            <person name="Varghese N."/>
            <person name="Submissions S."/>
        </authorList>
    </citation>
    <scope>NUCLEOTIDE SEQUENCE [LARGE SCALE GENOMIC DNA]</scope>
    <source>
        <strain evidence="2">UM2</strain>
    </source>
</reference>
<sequence length="647" mass="67527">MALVPAITINLPGYPFQNFPSIETIADLRALASIDLADGDNYVVDGGSAAGDGGGGVFAWNDGLVAADDGATIIKPNDTAPGAAGRWILIGSAQLKEVAEDVAAFSEPTGASLVGSDDGSSGSKWTTVAGFISYLMSSVGSAIVGFIQSGTGAVARTSQDKMRERVTPYDFGAVGDGVVDDTVALQRFADYVMSNNTKIPVMEGVFKVTSKISFIGTANASPVINCQARINAAFTAEDEIILFSNWNFGNITGSLAVWGGGGSTWSTRTNGVGVLINNCSRLNAEMIYVQYTKYYGVKNTGTTSLNKFGFVSTRWCGTRSTTGVNLSISSASNTGSQSSIGQRTALTVDTVPSYIEPGISMCIIGGGLYFITATDPVNSIITVYPWIDSTVTFPANLELLVGGGFYAQGGDGSCIYVGTLDAIQCAIGIYNRSLYMTSVDNAVLQSNGVGFVLGNSITSGSRGGQCALSYYEGNSFDIVKLTTDECGFNFGSARVIEYSKCLQFAPRDGSNNFAVNATVLNGVRLAGFSPSHDFPFGLGASGITATPTPAPMSFYNISRNSQTLSLSMDKNLNRLFGYGSMFIMAEGTGPNLNPTGTYTFNPPTGGTINGGAVNTPLNVSGMTYPTLFHVRSGDGLAWTVTSCPFAP</sequence>
<dbReference type="AlphaFoldDB" id="A0A1T5CGS4"/>
<organism evidence="1 2">
    <name type="scientific">Rhizorhabdus histidinilytica</name>
    <dbReference type="NCBI Taxonomy" id="439228"/>
    <lineage>
        <taxon>Bacteria</taxon>
        <taxon>Pseudomonadati</taxon>
        <taxon>Pseudomonadota</taxon>
        <taxon>Alphaproteobacteria</taxon>
        <taxon>Sphingomonadales</taxon>
        <taxon>Sphingomonadaceae</taxon>
        <taxon>Rhizorhabdus</taxon>
    </lineage>
</organism>
<keyword evidence="2" id="KW-1185">Reference proteome</keyword>
<dbReference type="RefSeq" id="WP_079647968.1">
    <property type="nucleotide sequence ID" value="NZ_FUYM01000004.1"/>
</dbReference>
<dbReference type="SUPFAM" id="SSF51126">
    <property type="entry name" value="Pectin lyase-like"/>
    <property type="match status" value="1"/>
</dbReference>
<proteinExistence type="predicted"/>
<evidence type="ECO:0008006" key="3">
    <source>
        <dbReference type="Google" id="ProtNLM"/>
    </source>
</evidence>
<accession>A0A1T5CGS4</accession>
<evidence type="ECO:0000313" key="2">
    <source>
        <dbReference type="Proteomes" id="UP000189818"/>
    </source>
</evidence>
<dbReference type="STRING" id="439228.SAMN06295920_10446"/>
<dbReference type="EMBL" id="FUYM01000004">
    <property type="protein sequence ID" value="SKB58546.1"/>
    <property type="molecule type" value="Genomic_DNA"/>
</dbReference>
<gene>
    <name evidence="1" type="ORF">SAMN06295920_10446</name>
</gene>
<protein>
    <recommendedName>
        <fullName evidence="3">Pectate lyase superfamily protein domain-containing protein</fullName>
    </recommendedName>
</protein>
<dbReference type="Proteomes" id="UP000189818">
    <property type="component" value="Unassembled WGS sequence"/>
</dbReference>
<dbReference type="InterPro" id="IPR012334">
    <property type="entry name" value="Pectin_lyas_fold"/>
</dbReference>
<dbReference type="OrthoDB" id="7779280at2"/>
<evidence type="ECO:0000313" key="1">
    <source>
        <dbReference type="EMBL" id="SKB58546.1"/>
    </source>
</evidence>
<name>A0A1T5CGS4_9SPHN</name>
<dbReference type="Gene3D" id="2.160.20.10">
    <property type="entry name" value="Single-stranded right-handed beta-helix, Pectin lyase-like"/>
    <property type="match status" value="1"/>
</dbReference>
<dbReference type="InterPro" id="IPR011050">
    <property type="entry name" value="Pectin_lyase_fold/virulence"/>
</dbReference>